<evidence type="ECO:0000313" key="2">
    <source>
        <dbReference type="EMBL" id="KAL2334704.1"/>
    </source>
</evidence>
<organism evidence="2 3">
    <name type="scientific">Flemingia macrophylla</name>
    <dbReference type="NCBI Taxonomy" id="520843"/>
    <lineage>
        <taxon>Eukaryota</taxon>
        <taxon>Viridiplantae</taxon>
        <taxon>Streptophyta</taxon>
        <taxon>Embryophyta</taxon>
        <taxon>Tracheophyta</taxon>
        <taxon>Spermatophyta</taxon>
        <taxon>Magnoliopsida</taxon>
        <taxon>eudicotyledons</taxon>
        <taxon>Gunneridae</taxon>
        <taxon>Pentapetalae</taxon>
        <taxon>rosids</taxon>
        <taxon>fabids</taxon>
        <taxon>Fabales</taxon>
        <taxon>Fabaceae</taxon>
        <taxon>Papilionoideae</taxon>
        <taxon>50 kb inversion clade</taxon>
        <taxon>NPAAA clade</taxon>
        <taxon>indigoferoid/millettioid clade</taxon>
        <taxon>Phaseoleae</taxon>
        <taxon>Flemingia</taxon>
    </lineage>
</organism>
<evidence type="ECO:0000313" key="3">
    <source>
        <dbReference type="Proteomes" id="UP001603857"/>
    </source>
</evidence>
<proteinExistence type="inferred from homology"/>
<dbReference type="AlphaFoldDB" id="A0ABD1MFY1"/>
<dbReference type="EMBL" id="JBGMDY010000005">
    <property type="protein sequence ID" value="KAL2334704.1"/>
    <property type="molecule type" value="Genomic_DNA"/>
</dbReference>
<evidence type="ECO:0000256" key="1">
    <source>
        <dbReference type="ARBA" id="ARBA00009431"/>
    </source>
</evidence>
<comment type="caution">
    <text evidence="2">The sequence shown here is derived from an EMBL/GenBank/DDBJ whole genome shotgun (WGS) entry which is preliminary data.</text>
</comment>
<keyword evidence="3" id="KW-1185">Reference proteome</keyword>
<dbReference type="InterPro" id="IPR029058">
    <property type="entry name" value="AB_hydrolase_fold"/>
</dbReference>
<dbReference type="Pfam" id="PF00450">
    <property type="entry name" value="Peptidase_S10"/>
    <property type="match status" value="1"/>
</dbReference>
<comment type="similarity">
    <text evidence="1">Belongs to the peptidase S10 family.</text>
</comment>
<sequence length="143" mass="15781">MATIGIGRFQDESLSEGSILRVEELDLLYYFVESTGKPRIDPLLLYLVGGPGCSALNGLFYQTASIVFPDIPDGTSFFYATIPQGYNMSDTISARQTYKFLKKNNDLNPLFGELNDEKRNREASCGGSMVGRAEMVCVANEEV</sequence>
<dbReference type="SUPFAM" id="SSF53474">
    <property type="entry name" value="alpha/beta-Hydrolases"/>
    <property type="match status" value="1"/>
</dbReference>
<dbReference type="Gene3D" id="3.40.50.1820">
    <property type="entry name" value="alpha/beta hydrolase"/>
    <property type="match status" value="1"/>
</dbReference>
<accession>A0ABD1MFY1</accession>
<name>A0ABD1MFY1_9FABA</name>
<dbReference type="InterPro" id="IPR001563">
    <property type="entry name" value="Peptidase_S10"/>
</dbReference>
<gene>
    <name evidence="2" type="ORF">Fmac_015917</name>
</gene>
<protein>
    <submittedName>
        <fullName evidence="2">Uncharacterized protein</fullName>
    </submittedName>
</protein>
<reference evidence="2 3" key="1">
    <citation type="submission" date="2024-08" db="EMBL/GenBank/DDBJ databases">
        <title>Insights into the chromosomal genome structure of Flemingia macrophylla.</title>
        <authorList>
            <person name="Ding Y."/>
            <person name="Zhao Y."/>
            <person name="Bi W."/>
            <person name="Wu M."/>
            <person name="Zhao G."/>
            <person name="Gong Y."/>
            <person name="Li W."/>
            <person name="Zhang P."/>
        </authorList>
    </citation>
    <scope>NUCLEOTIDE SEQUENCE [LARGE SCALE GENOMIC DNA]</scope>
    <source>
        <strain evidence="2">DYQJB</strain>
        <tissue evidence="2">Leaf</tissue>
    </source>
</reference>
<dbReference type="Proteomes" id="UP001603857">
    <property type="component" value="Unassembled WGS sequence"/>
</dbReference>